<dbReference type="Gene3D" id="3.40.1010.10">
    <property type="entry name" value="Cobalt-precorrin-4 Transmethylase, Domain 1"/>
    <property type="match status" value="1"/>
</dbReference>
<protein>
    <submittedName>
        <fullName evidence="7">SAM-dependent methyltransferase</fullName>
    </submittedName>
</protein>
<keyword evidence="8" id="KW-1185">Reference proteome</keyword>
<accession>A0ABR7M6F3</accession>
<dbReference type="EMBL" id="MBUA01000001">
    <property type="protein sequence ID" value="MBC6490567.1"/>
    <property type="molecule type" value="Genomic_DNA"/>
</dbReference>
<dbReference type="InterPro" id="IPR014776">
    <property type="entry name" value="4pyrrole_Mease_sub2"/>
</dbReference>
<dbReference type="InterPro" id="IPR000878">
    <property type="entry name" value="4pyrrol_Mease"/>
</dbReference>
<dbReference type="RefSeq" id="WP_187255862.1">
    <property type="nucleotide sequence ID" value="NZ_JBHULF010000006.1"/>
</dbReference>
<keyword evidence="4" id="KW-0808">Transferase</keyword>
<evidence type="ECO:0000313" key="7">
    <source>
        <dbReference type="EMBL" id="MBC6490567.1"/>
    </source>
</evidence>
<reference evidence="7 8" key="1">
    <citation type="submission" date="2016-07" db="EMBL/GenBank/DDBJ databases">
        <title>Genome analysis of Flavihumibacter stibioxidans YS-17.</title>
        <authorList>
            <person name="Shi K."/>
            <person name="Han Y."/>
            <person name="Wang G."/>
        </authorList>
    </citation>
    <scope>NUCLEOTIDE SEQUENCE [LARGE SCALE GENOMIC DNA]</scope>
    <source>
        <strain evidence="7 8">YS-17</strain>
    </source>
</reference>
<keyword evidence="5" id="KW-0949">S-adenosyl-L-methionine</keyword>
<dbReference type="Pfam" id="PF00590">
    <property type="entry name" value="TP_methylase"/>
    <property type="match status" value="1"/>
</dbReference>
<evidence type="ECO:0000256" key="2">
    <source>
        <dbReference type="ARBA" id="ARBA00022552"/>
    </source>
</evidence>
<evidence type="ECO:0000259" key="6">
    <source>
        <dbReference type="Pfam" id="PF00590"/>
    </source>
</evidence>
<evidence type="ECO:0000256" key="1">
    <source>
        <dbReference type="ARBA" id="ARBA00022490"/>
    </source>
</evidence>
<dbReference type="SUPFAM" id="SSF53790">
    <property type="entry name" value="Tetrapyrrole methylase"/>
    <property type="match status" value="1"/>
</dbReference>
<evidence type="ECO:0000256" key="3">
    <source>
        <dbReference type="ARBA" id="ARBA00022603"/>
    </source>
</evidence>
<name>A0ABR7M6F3_9BACT</name>
<dbReference type="InterPro" id="IPR014777">
    <property type="entry name" value="4pyrrole_Mease_sub1"/>
</dbReference>
<organism evidence="7 8">
    <name type="scientific">Flavihumibacter stibioxidans</name>
    <dbReference type="NCBI Taxonomy" id="1834163"/>
    <lineage>
        <taxon>Bacteria</taxon>
        <taxon>Pseudomonadati</taxon>
        <taxon>Bacteroidota</taxon>
        <taxon>Chitinophagia</taxon>
        <taxon>Chitinophagales</taxon>
        <taxon>Chitinophagaceae</taxon>
        <taxon>Flavihumibacter</taxon>
    </lineage>
</organism>
<gene>
    <name evidence="7" type="ORF">BC349_06290</name>
</gene>
<evidence type="ECO:0000256" key="4">
    <source>
        <dbReference type="ARBA" id="ARBA00022679"/>
    </source>
</evidence>
<keyword evidence="1" id="KW-0963">Cytoplasm</keyword>
<dbReference type="PANTHER" id="PTHR46111:SF2">
    <property type="entry name" value="SAM-DEPENDENT METHYLTRANSFERASE"/>
    <property type="match status" value="1"/>
</dbReference>
<dbReference type="InterPro" id="IPR008189">
    <property type="entry name" value="rRNA_ssu_MeTfrase_I"/>
</dbReference>
<evidence type="ECO:0000313" key="8">
    <source>
        <dbReference type="Proteomes" id="UP000765802"/>
    </source>
</evidence>
<keyword evidence="3 7" id="KW-0489">Methyltransferase</keyword>
<sequence>MASSALGSVYLIPTFLDENNLQTIPPYVLDAVKECQVFFVENERSARRYLKLLWKEMVIDNYEWFTIHKAEQEVRDHFRQQLQRGKTIGIISEAGCPGVADPGQLLVATAQEMGASVKPLVGPSSILLALMASGMNGQEFRFNGYLPIDAAQRNKMLKDLEAESSRTGGTQIFIETPYRNNQLIEALVTQLKPTSRLCIAVDLTGPQEFIRTRSIRDWQKNKPDIHKRPAIFLVNGQ</sequence>
<dbReference type="GO" id="GO:0008168">
    <property type="term" value="F:methyltransferase activity"/>
    <property type="evidence" value="ECO:0007669"/>
    <property type="project" value="UniProtKB-KW"/>
</dbReference>
<dbReference type="GO" id="GO:0032259">
    <property type="term" value="P:methylation"/>
    <property type="evidence" value="ECO:0007669"/>
    <property type="project" value="UniProtKB-KW"/>
</dbReference>
<keyword evidence="2" id="KW-0698">rRNA processing</keyword>
<dbReference type="InterPro" id="IPR035996">
    <property type="entry name" value="4pyrrol_Methylase_sf"/>
</dbReference>
<proteinExistence type="predicted"/>
<dbReference type="PIRSF" id="PIRSF005917">
    <property type="entry name" value="MTase_YraL"/>
    <property type="match status" value="1"/>
</dbReference>
<dbReference type="Gene3D" id="3.30.950.10">
    <property type="entry name" value="Methyltransferase, Cobalt-precorrin-4 Transmethylase, Domain 2"/>
    <property type="match status" value="1"/>
</dbReference>
<feature type="domain" description="Tetrapyrrole methylase" evidence="6">
    <location>
        <begin position="24"/>
        <end position="213"/>
    </location>
</feature>
<dbReference type="CDD" id="cd11649">
    <property type="entry name" value="RsmI_like"/>
    <property type="match status" value="1"/>
</dbReference>
<dbReference type="Proteomes" id="UP000765802">
    <property type="component" value="Unassembled WGS sequence"/>
</dbReference>
<dbReference type="PANTHER" id="PTHR46111">
    <property type="entry name" value="RIBOSOMAL RNA SMALL SUBUNIT METHYLTRANSFERASE I"/>
    <property type="match status" value="1"/>
</dbReference>
<comment type="caution">
    <text evidence="7">The sequence shown here is derived from an EMBL/GenBank/DDBJ whole genome shotgun (WGS) entry which is preliminary data.</text>
</comment>
<evidence type="ECO:0000256" key="5">
    <source>
        <dbReference type="ARBA" id="ARBA00022691"/>
    </source>
</evidence>